<evidence type="ECO:0000259" key="1">
    <source>
        <dbReference type="Pfam" id="PF00296"/>
    </source>
</evidence>
<dbReference type="InterPro" id="IPR050564">
    <property type="entry name" value="F420-G6PD/mer"/>
</dbReference>
<evidence type="ECO:0000313" key="2">
    <source>
        <dbReference type="EMBL" id="ROS05784.1"/>
    </source>
</evidence>
<dbReference type="Gene3D" id="3.20.20.30">
    <property type="entry name" value="Luciferase-like domain"/>
    <property type="match status" value="1"/>
</dbReference>
<dbReference type="NCBIfam" id="TIGR03617">
    <property type="entry name" value="F420_MSMEG_2256"/>
    <property type="match status" value="1"/>
</dbReference>
<dbReference type="AlphaFoldDB" id="A0A3N2E112"/>
<accession>A0A3N2E112</accession>
<dbReference type="CDD" id="cd01097">
    <property type="entry name" value="Tetrahydromethanopterin_reductase"/>
    <property type="match status" value="1"/>
</dbReference>
<comment type="caution">
    <text evidence="2">The sequence shown here is derived from an EMBL/GenBank/DDBJ whole genome shotgun (WGS) entry which is preliminary data.</text>
</comment>
<dbReference type="SUPFAM" id="SSF51679">
    <property type="entry name" value="Bacterial luciferase-like"/>
    <property type="match status" value="1"/>
</dbReference>
<gene>
    <name evidence="2" type="ORF">EDC56_1338</name>
</gene>
<dbReference type="GO" id="GO:0016705">
    <property type="term" value="F:oxidoreductase activity, acting on paired donors, with incorporation or reduction of molecular oxygen"/>
    <property type="evidence" value="ECO:0007669"/>
    <property type="project" value="InterPro"/>
</dbReference>
<protein>
    <submittedName>
        <fullName evidence="2">Putative F420-dependent oxidoreductase</fullName>
    </submittedName>
</protein>
<keyword evidence="3" id="KW-1185">Reference proteome</keyword>
<dbReference type="InterPro" id="IPR019919">
    <property type="entry name" value="Lucif-like_OxRdtase_MSMEG_2256"/>
</dbReference>
<dbReference type="InterPro" id="IPR011251">
    <property type="entry name" value="Luciferase-like_dom"/>
</dbReference>
<dbReference type="InterPro" id="IPR036661">
    <property type="entry name" value="Luciferase-like_sf"/>
</dbReference>
<dbReference type="PANTHER" id="PTHR43244:SF2">
    <property type="entry name" value="CONSERVED HYPOTHETICAL ALANINE AND PROLINE-RICH PROTEIN"/>
    <property type="match status" value="1"/>
</dbReference>
<organism evidence="2 3">
    <name type="scientific">Sinobacterium caligoides</name>
    <dbReference type="NCBI Taxonomy" id="933926"/>
    <lineage>
        <taxon>Bacteria</taxon>
        <taxon>Pseudomonadati</taxon>
        <taxon>Pseudomonadota</taxon>
        <taxon>Gammaproteobacteria</taxon>
        <taxon>Cellvibrionales</taxon>
        <taxon>Spongiibacteraceae</taxon>
        <taxon>Sinobacterium</taxon>
    </lineage>
</organism>
<reference evidence="2 3" key="1">
    <citation type="submission" date="2018-11" db="EMBL/GenBank/DDBJ databases">
        <title>Genomic Encyclopedia of Type Strains, Phase IV (KMG-IV): sequencing the most valuable type-strain genomes for metagenomic binning, comparative biology and taxonomic classification.</title>
        <authorList>
            <person name="Goeker M."/>
        </authorList>
    </citation>
    <scope>NUCLEOTIDE SEQUENCE [LARGE SCALE GENOMIC DNA]</scope>
    <source>
        <strain evidence="2 3">DSM 100316</strain>
    </source>
</reference>
<dbReference type="PANTHER" id="PTHR43244">
    <property type="match status" value="1"/>
</dbReference>
<dbReference type="EMBL" id="RKHR01000003">
    <property type="protein sequence ID" value="ROS05784.1"/>
    <property type="molecule type" value="Genomic_DNA"/>
</dbReference>
<sequence>MCDGLGGGVWHTRGAVYVIIIIENNNLIGLEMFQLYATTPERMSPAEIGRHAQRAEAMGFTGLHVPDAIHDGLLLANNALLATTRLRVGTAVLLAFPRSPMTVAVAAWGLQAMSAGRFELGLGSQIKQNMEQRYSVPWTAPVPRMREYIQALQAIFHSFQTGERLSFEGEHYRFTRLQPFFNPGPIDQPEIEISMGAIGPKMTQLAARVADGMITHPTNTPPRYLREVCLPRLERGAQLGDRSLAAFKLTLGGIVAVGRDDAAVQQQREKQRQLLAFLYSTPAYWPSLELFGWQERGEQLLQCTRAGDWQQMARLVDDEMLDTFVPSGRYEQLAEVIRSRYAGLATRLTLPLPEDPADDEVMRELVQQLQS</sequence>
<name>A0A3N2E112_9GAMM</name>
<dbReference type="Proteomes" id="UP000275394">
    <property type="component" value="Unassembled WGS sequence"/>
</dbReference>
<feature type="domain" description="Luciferase-like" evidence="1">
    <location>
        <begin position="40"/>
        <end position="343"/>
    </location>
</feature>
<proteinExistence type="predicted"/>
<dbReference type="Pfam" id="PF00296">
    <property type="entry name" value="Bac_luciferase"/>
    <property type="match status" value="1"/>
</dbReference>
<evidence type="ECO:0000313" key="3">
    <source>
        <dbReference type="Proteomes" id="UP000275394"/>
    </source>
</evidence>